<dbReference type="EC" id="2.7.7.49" evidence="2"/>
<feature type="region of interest" description="Disordered" evidence="1">
    <location>
        <begin position="1"/>
        <end position="40"/>
    </location>
</feature>
<dbReference type="EMBL" id="MN956836">
    <property type="protein sequence ID" value="QTX14818.1"/>
    <property type="molecule type" value="Genomic_DNA"/>
</dbReference>
<name>A0A8B0SX43_KLEPN</name>
<evidence type="ECO:0000256" key="1">
    <source>
        <dbReference type="SAM" id="MobiDB-lite"/>
    </source>
</evidence>
<proteinExistence type="predicted"/>
<keyword evidence="2" id="KW-0695">RNA-directed DNA polymerase</keyword>
<reference evidence="2" key="1">
    <citation type="submission" date="2020-01" db="EMBL/GenBank/DDBJ databases">
        <authorList>
            <person name="Qin S."/>
        </authorList>
    </citation>
    <scope>NUCLEOTIDE SEQUENCE</scope>
    <source>
        <strain evidence="2">CVir17-16-YZ6g</strain>
        <plasmid evidence="2">p17-15-vir-like</plasmid>
    </source>
</reference>
<protein>
    <submittedName>
        <fullName evidence="2">Retron-type RNA-directed DNA polymerase</fullName>
        <ecNumber evidence="2">2.7.7.49</ecNumber>
    </submittedName>
</protein>
<organism evidence="2">
    <name type="scientific">Klebsiella pneumoniae</name>
    <dbReference type="NCBI Taxonomy" id="573"/>
    <lineage>
        <taxon>Bacteria</taxon>
        <taxon>Pseudomonadati</taxon>
        <taxon>Pseudomonadota</taxon>
        <taxon>Gammaproteobacteria</taxon>
        <taxon>Enterobacterales</taxon>
        <taxon>Enterobacteriaceae</taxon>
        <taxon>Klebsiella/Raoultella group</taxon>
        <taxon>Klebsiella</taxon>
        <taxon>Klebsiella pneumoniae complex</taxon>
    </lineage>
</organism>
<feature type="compositionally biased region" description="Basic and acidic residues" evidence="1">
    <location>
        <begin position="17"/>
        <end position="26"/>
    </location>
</feature>
<dbReference type="AlphaFoldDB" id="A0A8B0SX43"/>
<sequence>MVQGYLNYHSVPGQLSHDAEVQDIRNRPLATGAEAQEPAG</sequence>
<dbReference type="GO" id="GO:0003964">
    <property type="term" value="F:RNA-directed DNA polymerase activity"/>
    <property type="evidence" value="ECO:0007669"/>
    <property type="project" value="UniProtKB-KW"/>
</dbReference>
<keyword evidence="2" id="KW-0808">Transferase</keyword>
<geneLocation type="plasmid" evidence="2">
    <name>p17-15-vir-like</name>
</geneLocation>
<keyword evidence="2" id="KW-0548">Nucleotidyltransferase</keyword>
<keyword evidence="2" id="KW-0614">Plasmid</keyword>
<evidence type="ECO:0000313" key="2">
    <source>
        <dbReference type="EMBL" id="QTX14818.1"/>
    </source>
</evidence>
<accession>A0A8B0SX43</accession>